<dbReference type="Proteomes" id="UP000050640">
    <property type="component" value="Unplaced"/>
</dbReference>
<sequence length="333" mass="37721">MGGFNKHSSGDRNLKYLLDSLPLDTVEYACAYGSGAVTQESDGSFGEMIDFIIATRDSNQFHEQNLKKNPTHYSSLRFLGYQKIVEVQRSYAARVYCNTRVSYQGQLLKYSVVDTDDLLLDLIEWRWLYLAGRLQKHVVDVINPSSRITSAMKKNRSSALLATLLLLPDKFSLSQFYNELVSLSYRGDFRMSFGENKNKIERIAEGSRAQLNQIYMPLLKADKYVSIQGHAVEQNRSDSVSFKRIMELPLNVLWNLQHKINSRNGMQNDIEEIAASLARQIDGPKPVAATIEDIVRRSALQQTAKNAFSAGITRSVAYAFTKITKMLNSLRPL</sequence>
<keyword evidence="17 20" id="KW-1208">Phospholipid metabolism</keyword>
<dbReference type="InterPro" id="IPR015222">
    <property type="entry name" value="Tam41"/>
</dbReference>
<dbReference type="Pfam" id="PF09139">
    <property type="entry name" value="Tam41_Mmp37"/>
    <property type="match status" value="1"/>
</dbReference>
<evidence type="ECO:0000256" key="17">
    <source>
        <dbReference type="ARBA" id="ARBA00023264"/>
    </source>
</evidence>
<evidence type="ECO:0000313" key="22">
    <source>
        <dbReference type="WBParaSite" id="EEL_0000796201-mRNA-1"/>
    </source>
</evidence>
<comment type="catalytic activity">
    <reaction evidence="20">
        <text>a 1,2-diacyl-sn-glycero-3-phosphate + CTP + H(+) = a CDP-1,2-diacyl-sn-glycerol + diphosphate</text>
        <dbReference type="Rhea" id="RHEA:16229"/>
        <dbReference type="ChEBI" id="CHEBI:15378"/>
        <dbReference type="ChEBI" id="CHEBI:33019"/>
        <dbReference type="ChEBI" id="CHEBI:37563"/>
        <dbReference type="ChEBI" id="CHEBI:58332"/>
        <dbReference type="ChEBI" id="CHEBI:58608"/>
        <dbReference type="EC" id="2.7.7.41"/>
    </reaction>
</comment>
<dbReference type="PANTHER" id="PTHR13619">
    <property type="entry name" value="PHOSPHATIDATE CYTIDYLYLTRANSFERASE, MITOCHONDRIAL"/>
    <property type="match status" value="1"/>
</dbReference>
<evidence type="ECO:0000256" key="6">
    <source>
        <dbReference type="ARBA" id="ARBA00012487"/>
    </source>
</evidence>
<evidence type="ECO:0000313" key="21">
    <source>
        <dbReference type="Proteomes" id="UP000050640"/>
    </source>
</evidence>
<evidence type="ECO:0000256" key="15">
    <source>
        <dbReference type="ARBA" id="ARBA00023136"/>
    </source>
</evidence>
<evidence type="ECO:0000256" key="14">
    <source>
        <dbReference type="ARBA" id="ARBA00023128"/>
    </source>
</evidence>
<dbReference type="GO" id="GO:0004605">
    <property type="term" value="F:phosphatidate cytidylyltransferase activity"/>
    <property type="evidence" value="ECO:0007669"/>
    <property type="project" value="UniProtKB-UniRule"/>
</dbReference>
<comment type="pathway">
    <text evidence="3 20">Phospholipid metabolism; CDP-diacylglycerol biosynthesis; CDP-diacylglycerol from sn-glycerol 3-phosphate: step 3/3.</text>
</comment>
<organism evidence="21 22">
    <name type="scientific">Elaeophora elaphi</name>
    <dbReference type="NCBI Taxonomy" id="1147741"/>
    <lineage>
        <taxon>Eukaryota</taxon>
        <taxon>Metazoa</taxon>
        <taxon>Ecdysozoa</taxon>
        <taxon>Nematoda</taxon>
        <taxon>Chromadorea</taxon>
        <taxon>Rhabditida</taxon>
        <taxon>Spirurina</taxon>
        <taxon>Spiruromorpha</taxon>
        <taxon>Filarioidea</taxon>
        <taxon>Onchocercidae</taxon>
        <taxon>Elaeophora</taxon>
    </lineage>
</organism>
<evidence type="ECO:0000256" key="7">
    <source>
        <dbReference type="ARBA" id="ARBA00018337"/>
    </source>
</evidence>
<keyword evidence="9 20" id="KW-0808">Transferase</keyword>
<comment type="cofactor">
    <cofactor evidence="1 20">
        <name>Mg(2+)</name>
        <dbReference type="ChEBI" id="CHEBI:18420"/>
    </cofactor>
</comment>
<keyword evidence="16 20" id="KW-0594">Phospholipid biosynthesis</keyword>
<evidence type="ECO:0000256" key="18">
    <source>
        <dbReference type="ARBA" id="ARBA00029893"/>
    </source>
</evidence>
<keyword evidence="8 20" id="KW-0444">Lipid biosynthesis</keyword>
<keyword evidence="14 20" id="KW-0496">Mitochondrion</keyword>
<evidence type="ECO:0000256" key="4">
    <source>
        <dbReference type="ARBA" id="ARBA00005189"/>
    </source>
</evidence>
<evidence type="ECO:0000256" key="10">
    <source>
        <dbReference type="ARBA" id="ARBA00022695"/>
    </source>
</evidence>
<comment type="subcellular location">
    <subcellularLocation>
        <location evidence="2 20">Mitochondrion inner membrane</location>
        <topology evidence="2 20">Peripheral membrane protein</topology>
        <orientation evidence="2 20">Matrix side</orientation>
    </subcellularLocation>
</comment>
<keyword evidence="13 20" id="KW-0443">Lipid metabolism</keyword>
<dbReference type="WBParaSite" id="EEL_0000796201-mRNA-1">
    <property type="protein sequence ID" value="EEL_0000796201-mRNA-1"/>
    <property type="gene ID" value="EEL_0000796201"/>
</dbReference>
<accession>A0A0R3S027</accession>
<evidence type="ECO:0000256" key="8">
    <source>
        <dbReference type="ARBA" id="ARBA00022516"/>
    </source>
</evidence>
<keyword evidence="11 20" id="KW-0999">Mitochondrion inner membrane</keyword>
<keyword evidence="10 20" id="KW-0548">Nucleotidyltransferase</keyword>
<dbReference type="PANTHER" id="PTHR13619:SF0">
    <property type="entry name" value="PHOSPHATIDATE CYTIDYLYLTRANSFERASE, MITOCHONDRIAL"/>
    <property type="match status" value="1"/>
</dbReference>
<keyword evidence="21" id="KW-1185">Reference proteome</keyword>
<keyword evidence="12 20" id="KW-0460">Magnesium</keyword>
<evidence type="ECO:0000256" key="19">
    <source>
        <dbReference type="ARBA" id="ARBA00031502"/>
    </source>
</evidence>
<comment type="similarity">
    <text evidence="5 20">Belongs to the TAM41 family.</text>
</comment>
<dbReference type="EC" id="2.7.7.41" evidence="6 20"/>
<evidence type="ECO:0000256" key="11">
    <source>
        <dbReference type="ARBA" id="ARBA00022792"/>
    </source>
</evidence>
<dbReference type="AlphaFoldDB" id="A0A0R3S027"/>
<protein>
    <recommendedName>
        <fullName evidence="7 20">Phosphatidate cytidylyltransferase, mitochondrial</fullName>
        <ecNumber evidence="6 20">2.7.7.41</ecNumber>
    </recommendedName>
    <alternativeName>
        <fullName evidence="18 20">CDP-diacylglycerol synthase</fullName>
    </alternativeName>
    <alternativeName>
        <fullName evidence="19 20">Mitochondrial translocator assembly and maintenance protein 41 homolog</fullName>
    </alternativeName>
</protein>
<dbReference type="GO" id="GO:0032049">
    <property type="term" value="P:cardiolipin biosynthetic process"/>
    <property type="evidence" value="ECO:0007669"/>
    <property type="project" value="UniProtKB-UniRule"/>
</dbReference>
<reference evidence="22" key="1">
    <citation type="submission" date="2017-02" db="UniProtKB">
        <authorList>
            <consortium name="WormBaseParasite"/>
        </authorList>
    </citation>
    <scope>IDENTIFICATION</scope>
</reference>
<dbReference type="UniPathway" id="UPA00557">
    <property type="reaction ID" value="UER00614"/>
</dbReference>
<evidence type="ECO:0000256" key="5">
    <source>
        <dbReference type="ARBA" id="ARBA00005458"/>
    </source>
</evidence>
<evidence type="ECO:0000256" key="3">
    <source>
        <dbReference type="ARBA" id="ARBA00005119"/>
    </source>
</evidence>
<name>A0A0R3S027_9BILA</name>
<evidence type="ECO:0000256" key="1">
    <source>
        <dbReference type="ARBA" id="ARBA00001946"/>
    </source>
</evidence>
<comment type="function">
    <text evidence="20">Catalyzes the conversion of phosphatidic acid (PA) to CDP-diacylglycerol (CDP-DAG), an essential intermediate in the synthesis of phosphatidylglycerol, cardiolipin and phosphatidylinositol.</text>
</comment>
<dbReference type="PIRSF" id="PIRSF028840">
    <property type="entry name" value="Mmp37"/>
    <property type="match status" value="1"/>
</dbReference>
<evidence type="ECO:0000256" key="2">
    <source>
        <dbReference type="ARBA" id="ARBA00004443"/>
    </source>
</evidence>
<evidence type="ECO:0000256" key="12">
    <source>
        <dbReference type="ARBA" id="ARBA00022842"/>
    </source>
</evidence>
<evidence type="ECO:0000256" key="20">
    <source>
        <dbReference type="PIRNR" id="PIRNR028840"/>
    </source>
</evidence>
<dbReference type="GO" id="GO:0016024">
    <property type="term" value="P:CDP-diacylglycerol biosynthetic process"/>
    <property type="evidence" value="ECO:0007669"/>
    <property type="project" value="UniProtKB-UniRule"/>
</dbReference>
<dbReference type="STRING" id="1147741.A0A0R3S027"/>
<proteinExistence type="inferred from homology"/>
<evidence type="ECO:0000256" key="16">
    <source>
        <dbReference type="ARBA" id="ARBA00023209"/>
    </source>
</evidence>
<evidence type="ECO:0000256" key="9">
    <source>
        <dbReference type="ARBA" id="ARBA00022679"/>
    </source>
</evidence>
<comment type="pathway">
    <text evidence="4">Lipid metabolism.</text>
</comment>
<keyword evidence="15 20" id="KW-0472">Membrane</keyword>
<evidence type="ECO:0000256" key="13">
    <source>
        <dbReference type="ARBA" id="ARBA00023098"/>
    </source>
</evidence>
<dbReference type="GO" id="GO:0005743">
    <property type="term" value="C:mitochondrial inner membrane"/>
    <property type="evidence" value="ECO:0007669"/>
    <property type="project" value="UniProtKB-SubCell"/>
</dbReference>